<dbReference type="PROSITE" id="PS50234">
    <property type="entry name" value="VWFA"/>
    <property type="match status" value="1"/>
</dbReference>
<gene>
    <name evidence="3" type="ORF">GSLYS_00006696001</name>
</gene>
<dbReference type="InterPro" id="IPR002035">
    <property type="entry name" value="VWF_A"/>
</dbReference>
<evidence type="ECO:0000256" key="1">
    <source>
        <dbReference type="SAM" id="SignalP"/>
    </source>
</evidence>
<dbReference type="Pfam" id="PF00092">
    <property type="entry name" value="VWA"/>
    <property type="match status" value="1"/>
</dbReference>
<dbReference type="PRINTS" id="PR00453">
    <property type="entry name" value="VWFADOMAIN"/>
</dbReference>
<feature type="signal peptide" evidence="1">
    <location>
        <begin position="1"/>
        <end position="34"/>
    </location>
</feature>
<organism evidence="3 4">
    <name type="scientific">Lymnaea stagnalis</name>
    <name type="common">Great pond snail</name>
    <name type="synonym">Helix stagnalis</name>
    <dbReference type="NCBI Taxonomy" id="6523"/>
    <lineage>
        <taxon>Eukaryota</taxon>
        <taxon>Metazoa</taxon>
        <taxon>Spiralia</taxon>
        <taxon>Lophotrochozoa</taxon>
        <taxon>Mollusca</taxon>
        <taxon>Gastropoda</taxon>
        <taxon>Heterobranchia</taxon>
        <taxon>Euthyneura</taxon>
        <taxon>Panpulmonata</taxon>
        <taxon>Hygrophila</taxon>
        <taxon>Lymnaeoidea</taxon>
        <taxon>Lymnaeidae</taxon>
        <taxon>Lymnaea</taxon>
    </lineage>
</organism>
<keyword evidence="4" id="KW-1185">Reference proteome</keyword>
<evidence type="ECO:0000313" key="3">
    <source>
        <dbReference type="EMBL" id="CAL1532678.1"/>
    </source>
</evidence>
<evidence type="ECO:0000313" key="4">
    <source>
        <dbReference type="Proteomes" id="UP001497497"/>
    </source>
</evidence>
<name>A0AAV2HKB8_LYMST</name>
<dbReference type="SUPFAM" id="SSF53300">
    <property type="entry name" value="vWA-like"/>
    <property type="match status" value="1"/>
</dbReference>
<proteinExistence type="predicted"/>
<feature type="domain" description="VWFA" evidence="2">
    <location>
        <begin position="44"/>
        <end position="214"/>
    </location>
</feature>
<dbReference type="CDD" id="cd01450">
    <property type="entry name" value="vWFA_subfamily_ECM"/>
    <property type="match status" value="1"/>
</dbReference>
<feature type="chain" id="PRO_5043315222" description="VWFA domain-containing protein" evidence="1">
    <location>
        <begin position="35"/>
        <end position="235"/>
    </location>
</feature>
<dbReference type="EMBL" id="CAXITT010000122">
    <property type="protein sequence ID" value="CAL1532678.1"/>
    <property type="molecule type" value="Genomic_DNA"/>
</dbReference>
<dbReference type="PANTHER" id="PTHR24020">
    <property type="entry name" value="COLLAGEN ALPHA"/>
    <property type="match status" value="1"/>
</dbReference>
<evidence type="ECO:0000259" key="2">
    <source>
        <dbReference type="PROSITE" id="PS50234"/>
    </source>
</evidence>
<keyword evidence="1" id="KW-0732">Signal</keyword>
<dbReference type="InterPro" id="IPR050525">
    <property type="entry name" value="ECM_Assembly_Org"/>
</dbReference>
<reference evidence="3 4" key="1">
    <citation type="submission" date="2024-04" db="EMBL/GenBank/DDBJ databases">
        <authorList>
            <consortium name="Genoscope - CEA"/>
            <person name="William W."/>
        </authorList>
    </citation>
    <scope>NUCLEOTIDE SEQUENCE [LARGE SCALE GENOMIC DNA]</scope>
</reference>
<comment type="caution">
    <text evidence="3">The sequence shown here is derived from an EMBL/GenBank/DDBJ whole genome shotgun (WGS) entry which is preliminary data.</text>
</comment>
<dbReference type="Proteomes" id="UP001497497">
    <property type="component" value="Unassembled WGS sequence"/>
</dbReference>
<accession>A0AAV2HKB8</accession>
<dbReference type="AlphaFoldDB" id="A0AAV2HKB8"/>
<dbReference type="Gene3D" id="3.40.50.410">
    <property type="entry name" value="von Willebrand factor, type A domain"/>
    <property type="match status" value="1"/>
</dbReference>
<dbReference type="SMART" id="SM00327">
    <property type="entry name" value="VWA"/>
    <property type="match status" value="1"/>
</dbReference>
<dbReference type="PANTHER" id="PTHR24020:SF20">
    <property type="entry name" value="PH DOMAIN-CONTAINING PROTEIN"/>
    <property type="match status" value="1"/>
</dbReference>
<dbReference type="InterPro" id="IPR036465">
    <property type="entry name" value="vWFA_dom_sf"/>
</dbReference>
<protein>
    <recommendedName>
        <fullName evidence="2">VWFA domain-containing protein</fullName>
    </recommendedName>
</protein>
<sequence>MVFSFTSRVQVDRMGLSRGASCLLLLWLMTISHQQDVTCRFTADLVFLIDGSNSWGQRNFDRIIAGVAGAVDSLTFGPNDVRVGAVLFSSNVEDVLDLQTNATDFQQGLMSFDYPDETTYTNLAIEKGIELLFRNPRENVAKILVIVTDGASMSPEQTAYQAAVARSRGIEILGVGIGLDNTTELASLTTGGNQIIEVDILTEFAEQLRIFTNLAILSSSCVKEIVKQGMWKFEI</sequence>